<dbReference type="AlphaFoldDB" id="A0A218WPA0"/>
<dbReference type="PANTHER" id="PTHR31674">
    <property type="entry name" value="B3 DOMAIN-CONTAINING PROTEIN REM-LIKE 3-RELATED"/>
    <property type="match status" value="1"/>
</dbReference>
<dbReference type="InterPro" id="IPR015300">
    <property type="entry name" value="DNA-bd_pseudobarrel_sf"/>
</dbReference>
<name>A0A218WPA0_PUNGR</name>
<reference evidence="10" key="3">
    <citation type="journal article" date="2020" name="Plant Biotechnol. J.">
        <title>The pomegranate (Punica granatum L.) draft genome dissects genetic divergence between soft- and hard-seeded cultivars.</title>
        <authorList>
            <person name="Luo X."/>
            <person name="Li H."/>
            <person name="Wu Z."/>
            <person name="Yao W."/>
            <person name="Zhao P."/>
            <person name="Cao D."/>
            <person name="Yu H."/>
            <person name="Li K."/>
            <person name="Poudel K."/>
            <person name="Zhao D."/>
            <person name="Zhang F."/>
            <person name="Xia X."/>
            <person name="Chen L."/>
            <person name="Wang Q."/>
            <person name="Jing D."/>
            <person name="Cao S."/>
        </authorList>
    </citation>
    <scope>NUCLEOTIDE SEQUENCE [LARGE SCALE GENOMIC DNA]</scope>
</reference>
<dbReference type="InterPro" id="IPR003340">
    <property type="entry name" value="B3_DNA-bd"/>
</dbReference>
<dbReference type="OrthoDB" id="1666376at2759"/>
<evidence type="ECO:0000256" key="3">
    <source>
        <dbReference type="ARBA" id="ARBA00023015"/>
    </source>
</evidence>
<dbReference type="RefSeq" id="XP_031403596.1">
    <property type="nucleotide sequence ID" value="XM_031547736.1"/>
</dbReference>
<dbReference type="Pfam" id="PF02362">
    <property type="entry name" value="B3"/>
    <property type="match status" value="2"/>
</dbReference>
<keyword evidence="5" id="KW-0804">Transcription</keyword>
<feature type="domain" description="TF-B3" evidence="7">
    <location>
        <begin position="151"/>
        <end position="249"/>
    </location>
</feature>
<keyword evidence="10" id="KW-1185">Reference proteome</keyword>
<dbReference type="SUPFAM" id="SSF101936">
    <property type="entry name" value="DNA-binding pseudobarrel domain"/>
    <property type="match status" value="2"/>
</dbReference>
<evidence type="ECO:0000256" key="5">
    <source>
        <dbReference type="ARBA" id="ARBA00023163"/>
    </source>
</evidence>
<dbReference type="GO" id="GO:0003677">
    <property type="term" value="F:DNA binding"/>
    <property type="evidence" value="ECO:0007669"/>
    <property type="project" value="UniProtKB-KW"/>
</dbReference>
<evidence type="ECO:0000313" key="12">
    <source>
        <dbReference type="RefSeq" id="XP_031403596.1"/>
    </source>
</evidence>
<accession>A0A218WPA0</accession>
<evidence type="ECO:0000256" key="4">
    <source>
        <dbReference type="ARBA" id="ARBA00023125"/>
    </source>
</evidence>
<dbReference type="Proteomes" id="UP000515151">
    <property type="component" value="Chromosome 7"/>
</dbReference>
<proteinExistence type="predicted"/>
<reference evidence="9" key="1">
    <citation type="journal article" date="2017" name="Plant J.">
        <title>The pomegranate (Punica granatum L.) genome and the genomics of punicalagin biosynthesis.</title>
        <authorList>
            <person name="Qin G."/>
            <person name="Xu C."/>
            <person name="Ming R."/>
            <person name="Tang H."/>
            <person name="Guyot R."/>
            <person name="Kramer E.M."/>
            <person name="Hu Y."/>
            <person name="Yi X."/>
            <person name="Qi Y."/>
            <person name="Xu X."/>
            <person name="Gao Z."/>
            <person name="Pan H."/>
            <person name="Jian J."/>
            <person name="Tian Y."/>
            <person name="Yue Z."/>
            <person name="Xu Y."/>
        </authorList>
    </citation>
    <scope>NUCLEOTIDE SEQUENCE [LARGE SCALE GENOMIC DNA]</scope>
    <source>
        <strain evidence="9">cv. Dabenzi</strain>
    </source>
</reference>
<dbReference type="Gene3D" id="2.40.330.10">
    <property type="entry name" value="DNA-binding pseudobarrel domain"/>
    <property type="match status" value="2"/>
</dbReference>
<dbReference type="GeneID" id="116212967"/>
<evidence type="ECO:0000313" key="10">
    <source>
        <dbReference type="Proteomes" id="UP000515151"/>
    </source>
</evidence>
<sequence length="250" mass="28433">MSDPRTLKFFKFFLVSQSKEHLKIPQAHCKLIKGWKPRIVLLSGPSGNTWRVSLSQDQEKPDELYFKHGWPRFVKDHSLKDGDLLLFQCLGKSKYKVEIFDPSGCPKEAAFNGNSFQGTFNIEKCRGWTSGKSCKGDHDSSEAGEPSSARTLKFNMTICNSQHAYMNIPKHFAMSNALLNKVTLQDPSGKLWPAKIRFQVRPCPQFIIFDGWYEFCKSNKLKIGDICALELLPGNEESDNLLMSVCKLNF</sequence>
<evidence type="ECO:0000259" key="7">
    <source>
        <dbReference type="PROSITE" id="PS50863"/>
    </source>
</evidence>
<dbReference type="PROSITE" id="PS50863">
    <property type="entry name" value="B3"/>
    <property type="match status" value="2"/>
</dbReference>
<evidence type="ECO:0000313" key="8">
    <source>
        <dbReference type="EMBL" id="OWM74466.1"/>
    </source>
</evidence>
<keyword evidence="3" id="KW-0805">Transcription regulation</keyword>
<reference evidence="11 12" key="4">
    <citation type="submission" date="2025-04" db="UniProtKB">
        <authorList>
            <consortium name="RefSeq"/>
        </authorList>
    </citation>
    <scope>IDENTIFICATION</scope>
    <source>
        <tissue evidence="11 12">Leaf</tissue>
    </source>
</reference>
<organism evidence="8 9">
    <name type="scientific">Punica granatum</name>
    <name type="common">Pomegranate</name>
    <dbReference type="NCBI Taxonomy" id="22663"/>
    <lineage>
        <taxon>Eukaryota</taxon>
        <taxon>Viridiplantae</taxon>
        <taxon>Streptophyta</taxon>
        <taxon>Embryophyta</taxon>
        <taxon>Tracheophyta</taxon>
        <taxon>Spermatophyta</taxon>
        <taxon>Magnoliopsida</taxon>
        <taxon>eudicotyledons</taxon>
        <taxon>Gunneridae</taxon>
        <taxon>Pentapetalae</taxon>
        <taxon>rosids</taxon>
        <taxon>malvids</taxon>
        <taxon>Myrtales</taxon>
        <taxon>Lythraceae</taxon>
        <taxon>Punica</taxon>
    </lineage>
</organism>
<dbReference type="GO" id="GO:0005634">
    <property type="term" value="C:nucleus"/>
    <property type="evidence" value="ECO:0007669"/>
    <property type="project" value="UniProtKB-SubCell"/>
</dbReference>
<gene>
    <name evidence="11 12" type="primary">LOC116212967</name>
    <name evidence="8" type="ORF">CDL15_Pgr003969</name>
</gene>
<evidence type="ECO:0000256" key="6">
    <source>
        <dbReference type="ARBA" id="ARBA00023242"/>
    </source>
</evidence>
<keyword evidence="4" id="KW-0238">DNA-binding</keyword>
<keyword evidence="6" id="KW-0539">Nucleus</keyword>
<dbReference type="SMART" id="SM01019">
    <property type="entry name" value="B3"/>
    <property type="match status" value="2"/>
</dbReference>
<dbReference type="PANTHER" id="PTHR31674:SF62">
    <property type="entry name" value="B3 DOMAIN-CONTAINING PROTEIN REM14-RELATED"/>
    <property type="match status" value="1"/>
</dbReference>
<dbReference type="InterPro" id="IPR039218">
    <property type="entry name" value="REM_fam"/>
</dbReference>
<reference evidence="8" key="2">
    <citation type="submission" date="2017-06" db="EMBL/GenBank/DDBJ databases">
        <title>The pomegranate genome and the genomics of punicalagin biosynthesis.</title>
        <authorList>
            <person name="Xu C."/>
        </authorList>
    </citation>
    <scope>NUCLEOTIDE SEQUENCE [LARGE SCALE GENOMIC DNA]</scope>
    <source>
        <tissue evidence="8">Fresh leaf</tissue>
    </source>
</reference>
<dbReference type="EMBL" id="MTKT01003769">
    <property type="protein sequence ID" value="OWM74466.1"/>
    <property type="molecule type" value="Genomic_DNA"/>
</dbReference>
<feature type="domain" description="TF-B3" evidence="7">
    <location>
        <begin position="7"/>
        <end position="103"/>
    </location>
</feature>
<evidence type="ECO:0000313" key="11">
    <source>
        <dbReference type="RefSeq" id="XP_031403595.1"/>
    </source>
</evidence>
<protein>
    <submittedName>
        <fullName evidence="11 12">B3 domain-containing protein Os03g0212300-like isoform X1</fullName>
    </submittedName>
</protein>
<dbReference type="RefSeq" id="XP_031403595.1">
    <property type="nucleotide sequence ID" value="XM_031547735.1"/>
</dbReference>
<evidence type="ECO:0000313" key="9">
    <source>
        <dbReference type="Proteomes" id="UP000197138"/>
    </source>
</evidence>
<dbReference type="CDD" id="cd10017">
    <property type="entry name" value="B3_DNA"/>
    <property type="match status" value="2"/>
</dbReference>
<evidence type="ECO:0000256" key="2">
    <source>
        <dbReference type="ARBA" id="ARBA00022737"/>
    </source>
</evidence>
<comment type="subcellular location">
    <subcellularLocation>
        <location evidence="1">Nucleus</location>
    </subcellularLocation>
</comment>
<keyword evidence="2" id="KW-0677">Repeat</keyword>
<dbReference type="Proteomes" id="UP000197138">
    <property type="component" value="Unassembled WGS sequence"/>
</dbReference>
<evidence type="ECO:0000256" key="1">
    <source>
        <dbReference type="ARBA" id="ARBA00004123"/>
    </source>
</evidence>